<dbReference type="PANTHER" id="PTHR31394:SF1">
    <property type="entry name" value="TRANSMEMBRANE PROTEIN 199"/>
    <property type="match status" value="1"/>
</dbReference>
<feature type="region of interest" description="Disordered" evidence="6">
    <location>
        <begin position="245"/>
        <end position="268"/>
    </location>
</feature>
<evidence type="ECO:0000256" key="2">
    <source>
        <dbReference type="ARBA" id="ARBA00022692"/>
    </source>
</evidence>
<evidence type="ECO:0000313" key="8">
    <source>
        <dbReference type="EMBL" id="KAK6618071.1"/>
    </source>
</evidence>
<name>A0ABR1AF02_POLSC</name>
<sequence>MAGNITTIKDPTIYIKPGEILIKYLHENASSFSQNNNKVPESIRKLLKKKKNLTLSKSDLDWLNQFLIDTRNTEEELLRGKELDEEIEKIINKDYSNFNPVHCLNEKKKMLPYLHDLLVGSEIILPENEVLERNPVLAERIEKLKKEQEDREYKAMTKNVETSKKHYPEDSISYQMNMMNRHLIAVGQLLVSIGAGFAFGFLGLELIVGNLQFSMRLILGIVCALIIGLAEFYFLAKNLNEEEKIQETKKKPAAKPPRVKTKVKAHKD</sequence>
<comment type="caution">
    <text evidence="8">The sequence shown here is derived from an EMBL/GenBank/DDBJ whole genome shotgun (WGS) entry which is preliminary data.</text>
</comment>
<evidence type="ECO:0000256" key="1">
    <source>
        <dbReference type="ARBA" id="ARBA00004477"/>
    </source>
</evidence>
<dbReference type="PANTHER" id="PTHR31394">
    <property type="entry name" value="TRANSMEMBRANE PROTEIN 199"/>
    <property type="match status" value="1"/>
</dbReference>
<keyword evidence="5 7" id="KW-0472">Membrane</keyword>
<reference evidence="8 9" key="1">
    <citation type="submission" date="2023-09" db="EMBL/GenBank/DDBJ databases">
        <title>Genomes of two closely related lineages of the louse Polyplax serrata with different host specificities.</title>
        <authorList>
            <person name="Martinu J."/>
            <person name="Tarabai H."/>
            <person name="Stefka J."/>
            <person name="Hypsa V."/>
        </authorList>
    </citation>
    <scope>NUCLEOTIDE SEQUENCE [LARGE SCALE GENOMIC DNA]</scope>
    <source>
        <strain evidence="8">98ZLc_SE</strain>
    </source>
</reference>
<keyword evidence="4 7" id="KW-1133">Transmembrane helix</keyword>
<feature type="transmembrane region" description="Helical" evidence="7">
    <location>
        <begin position="183"/>
        <end position="207"/>
    </location>
</feature>
<gene>
    <name evidence="8" type="ORF">RUM44_002513</name>
</gene>
<accession>A0ABR1AF02</accession>
<proteinExistence type="predicted"/>
<comment type="subcellular location">
    <subcellularLocation>
        <location evidence="1">Endoplasmic reticulum membrane</location>
        <topology evidence="1">Multi-pass membrane protein</topology>
    </subcellularLocation>
</comment>
<evidence type="ECO:0000256" key="5">
    <source>
        <dbReference type="ARBA" id="ARBA00023136"/>
    </source>
</evidence>
<evidence type="ECO:0000256" key="7">
    <source>
        <dbReference type="SAM" id="Phobius"/>
    </source>
</evidence>
<organism evidence="8 9">
    <name type="scientific">Polyplax serrata</name>
    <name type="common">Common mouse louse</name>
    <dbReference type="NCBI Taxonomy" id="468196"/>
    <lineage>
        <taxon>Eukaryota</taxon>
        <taxon>Metazoa</taxon>
        <taxon>Ecdysozoa</taxon>
        <taxon>Arthropoda</taxon>
        <taxon>Hexapoda</taxon>
        <taxon>Insecta</taxon>
        <taxon>Pterygota</taxon>
        <taxon>Neoptera</taxon>
        <taxon>Paraneoptera</taxon>
        <taxon>Psocodea</taxon>
        <taxon>Troctomorpha</taxon>
        <taxon>Phthiraptera</taxon>
        <taxon>Anoplura</taxon>
        <taxon>Polyplacidae</taxon>
        <taxon>Polyplax</taxon>
    </lineage>
</organism>
<feature type="compositionally biased region" description="Basic residues" evidence="6">
    <location>
        <begin position="251"/>
        <end position="268"/>
    </location>
</feature>
<dbReference type="Proteomes" id="UP001359485">
    <property type="component" value="Unassembled WGS sequence"/>
</dbReference>
<evidence type="ECO:0000256" key="3">
    <source>
        <dbReference type="ARBA" id="ARBA00022824"/>
    </source>
</evidence>
<evidence type="ECO:0000256" key="4">
    <source>
        <dbReference type="ARBA" id="ARBA00022989"/>
    </source>
</evidence>
<dbReference type="EMBL" id="JAWJWF010000050">
    <property type="protein sequence ID" value="KAK6618071.1"/>
    <property type="molecule type" value="Genomic_DNA"/>
</dbReference>
<evidence type="ECO:0000313" key="9">
    <source>
        <dbReference type="Proteomes" id="UP001359485"/>
    </source>
</evidence>
<keyword evidence="9" id="KW-1185">Reference proteome</keyword>
<keyword evidence="3" id="KW-0256">Endoplasmic reticulum</keyword>
<protein>
    <submittedName>
        <fullName evidence="8">Uncharacterized protein</fullName>
    </submittedName>
</protein>
<keyword evidence="2 7" id="KW-0812">Transmembrane</keyword>
<evidence type="ECO:0000256" key="6">
    <source>
        <dbReference type="SAM" id="MobiDB-lite"/>
    </source>
</evidence>
<dbReference type="InterPro" id="IPR021013">
    <property type="entry name" value="ATPase_Vma12"/>
</dbReference>
<feature type="transmembrane region" description="Helical" evidence="7">
    <location>
        <begin position="213"/>
        <end position="236"/>
    </location>
</feature>
<dbReference type="Pfam" id="PF11712">
    <property type="entry name" value="Vma12"/>
    <property type="match status" value="1"/>
</dbReference>